<evidence type="ECO:0000313" key="5">
    <source>
        <dbReference type="EMBL" id="SBW03546.1"/>
    </source>
</evidence>
<feature type="domain" description="Flagellin C-terminal" evidence="4">
    <location>
        <begin position="209"/>
        <end position="295"/>
    </location>
</feature>
<evidence type="ECO:0000259" key="4">
    <source>
        <dbReference type="Pfam" id="PF00700"/>
    </source>
</evidence>
<dbReference type="PANTHER" id="PTHR42792:SF1">
    <property type="entry name" value="FLAGELLAR HOOK-ASSOCIATED PROTEIN 3"/>
    <property type="match status" value="1"/>
</dbReference>
<organism evidence="5">
    <name type="scientific">uncultured Alphaproteobacteria bacterium</name>
    <dbReference type="NCBI Taxonomy" id="91750"/>
    <lineage>
        <taxon>Bacteria</taxon>
        <taxon>Pseudomonadati</taxon>
        <taxon>Pseudomonadota</taxon>
        <taxon>Alphaproteobacteria</taxon>
        <taxon>environmental samples</taxon>
    </lineage>
</organism>
<evidence type="ECO:0000256" key="1">
    <source>
        <dbReference type="ARBA" id="ARBA00004365"/>
    </source>
</evidence>
<sequence length="295" mass="30285">MRISTAGMNNQMIGQALRVQTSYTEALQRQSSGLKSASLSGLDGNAGAAAGLTADIARSEKLSGIADAAASELEIAYSAVDSITDQVNGMLTDIAAAISGSADATTLSTLQSSASDAFTDVVALLNTQYADTYVFSGGATATQPVDASLYDAADPTAYYQGSDSLRSVMLDGGASIAFGVTADADAFSDTLEALNLLVSTSPLDTATMQQAYDLLSGAVSDLGTMMERLSGQTDKLDAVVDAQTDFQLYAGEMLDSLTTVDVATASAEASQREVLLEASFATLSSLKSVSVLDYL</sequence>
<proteinExistence type="inferred from homology"/>
<dbReference type="GO" id="GO:0005198">
    <property type="term" value="F:structural molecule activity"/>
    <property type="evidence" value="ECO:0007669"/>
    <property type="project" value="InterPro"/>
</dbReference>
<evidence type="ECO:0000256" key="3">
    <source>
        <dbReference type="ARBA" id="ARBA00023143"/>
    </source>
</evidence>
<protein>
    <submittedName>
        <fullName evidence="5">Flagellar hook-associated protein FlgL</fullName>
    </submittedName>
</protein>
<dbReference type="EMBL" id="FLUO01000001">
    <property type="protein sequence ID" value="SBW03546.1"/>
    <property type="molecule type" value="Genomic_DNA"/>
</dbReference>
<keyword evidence="3" id="KW-0975">Bacterial flagellum</keyword>
<comment type="similarity">
    <text evidence="2">Belongs to the bacterial flagellin family.</text>
</comment>
<dbReference type="SUPFAM" id="SSF64518">
    <property type="entry name" value="Phase 1 flagellin"/>
    <property type="match status" value="1"/>
</dbReference>
<name>A0A212JVQ9_9PROT</name>
<gene>
    <name evidence="5" type="primary">flgL</name>
    <name evidence="5" type="ORF">KL86APRO_11738</name>
</gene>
<evidence type="ECO:0000256" key="2">
    <source>
        <dbReference type="ARBA" id="ARBA00005709"/>
    </source>
</evidence>
<dbReference type="GO" id="GO:0009288">
    <property type="term" value="C:bacterial-type flagellum"/>
    <property type="evidence" value="ECO:0007669"/>
    <property type="project" value="UniProtKB-SubCell"/>
</dbReference>
<keyword evidence="5" id="KW-0969">Cilium</keyword>
<dbReference type="AlphaFoldDB" id="A0A212JVQ9"/>
<comment type="subcellular location">
    <subcellularLocation>
        <location evidence="1">Bacterial flagellum</location>
    </subcellularLocation>
</comment>
<keyword evidence="5" id="KW-0282">Flagellum</keyword>
<dbReference type="Pfam" id="PF00700">
    <property type="entry name" value="Flagellin_C"/>
    <property type="match status" value="1"/>
</dbReference>
<dbReference type="Gene3D" id="1.20.1330.10">
    <property type="entry name" value="f41 fragment of flagellin, N-terminal domain"/>
    <property type="match status" value="1"/>
</dbReference>
<accession>A0A212JVQ9</accession>
<keyword evidence="5" id="KW-0966">Cell projection</keyword>
<dbReference type="PANTHER" id="PTHR42792">
    <property type="entry name" value="FLAGELLIN"/>
    <property type="match status" value="1"/>
</dbReference>
<dbReference type="InterPro" id="IPR001492">
    <property type="entry name" value="Flagellin"/>
</dbReference>
<reference evidence="5" key="1">
    <citation type="submission" date="2016-04" db="EMBL/GenBank/DDBJ databases">
        <authorList>
            <person name="Evans L.H."/>
            <person name="Alamgir A."/>
            <person name="Owens N."/>
            <person name="Weber N.D."/>
            <person name="Virtaneva K."/>
            <person name="Barbian K."/>
            <person name="Babar A."/>
            <person name="Rosenke K."/>
        </authorList>
    </citation>
    <scope>NUCLEOTIDE SEQUENCE</scope>
    <source>
        <strain evidence="5">86</strain>
    </source>
</reference>
<dbReference type="InterPro" id="IPR046358">
    <property type="entry name" value="Flagellin_C"/>
</dbReference>